<protein>
    <submittedName>
        <fullName evidence="1">Uncharacterized protein</fullName>
    </submittedName>
</protein>
<organism evidence="1 2">
    <name type="scientific">Plesiocystis pacifica SIR-1</name>
    <dbReference type="NCBI Taxonomy" id="391625"/>
    <lineage>
        <taxon>Bacteria</taxon>
        <taxon>Pseudomonadati</taxon>
        <taxon>Myxococcota</taxon>
        <taxon>Polyangia</taxon>
        <taxon>Nannocystales</taxon>
        <taxon>Nannocystaceae</taxon>
        <taxon>Plesiocystis</taxon>
    </lineage>
</organism>
<proteinExistence type="predicted"/>
<reference evidence="1 2" key="1">
    <citation type="submission" date="2007-06" db="EMBL/GenBank/DDBJ databases">
        <authorList>
            <person name="Shimkets L."/>
            <person name="Ferriera S."/>
            <person name="Johnson J."/>
            <person name="Kravitz S."/>
            <person name="Beeson K."/>
            <person name="Sutton G."/>
            <person name="Rogers Y.-H."/>
            <person name="Friedman R."/>
            <person name="Frazier M."/>
            <person name="Venter J.C."/>
        </authorList>
    </citation>
    <scope>NUCLEOTIDE SEQUENCE [LARGE SCALE GENOMIC DNA]</scope>
    <source>
        <strain evidence="1 2">SIR-1</strain>
    </source>
</reference>
<evidence type="ECO:0000313" key="2">
    <source>
        <dbReference type="Proteomes" id="UP000005801"/>
    </source>
</evidence>
<comment type="caution">
    <text evidence="1">The sequence shown here is derived from an EMBL/GenBank/DDBJ whole genome shotgun (WGS) entry which is preliminary data.</text>
</comment>
<gene>
    <name evidence="1" type="ORF">PPSIR1_35462</name>
</gene>
<dbReference type="STRING" id="391625.PPSIR1_35462"/>
<accession>A6GHB9</accession>
<name>A6GHB9_9BACT</name>
<keyword evidence="2" id="KW-1185">Reference proteome</keyword>
<sequence>MAAAQLVAEATEQAGAYQYGVAVVLCGDGDMQREWFALVRGHGSLGIRQRRCHDA</sequence>
<dbReference type="Proteomes" id="UP000005801">
    <property type="component" value="Unassembled WGS sequence"/>
</dbReference>
<dbReference type="AlphaFoldDB" id="A6GHB9"/>
<dbReference type="EMBL" id="ABCS01000117">
    <property type="protein sequence ID" value="EDM74734.1"/>
    <property type="molecule type" value="Genomic_DNA"/>
</dbReference>
<evidence type="ECO:0000313" key="1">
    <source>
        <dbReference type="EMBL" id="EDM74734.1"/>
    </source>
</evidence>